<feature type="transmembrane region" description="Helical" evidence="8">
    <location>
        <begin position="12"/>
        <end position="31"/>
    </location>
</feature>
<evidence type="ECO:0000256" key="8">
    <source>
        <dbReference type="SAM" id="Phobius"/>
    </source>
</evidence>
<dbReference type="GO" id="GO:0016020">
    <property type="term" value="C:membrane"/>
    <property type="evidence" value="ECO:0007669"/>
    <property type="project" value="UniProtKB-SubCell"/>
</dbReference>
<dbReference type="GO" id="GO:0006508">
    <property type="term" value="P:proteolysis"/>
    <property type="evidence" value="ECO:0007669"/>
    <property type="project" value="UniProtKB-KW"/>
</dbReference>
<dbReference type="PANTHER" id="PTHR43066">
    <property type="entry name" value="RHOMBOID-RELATED PROTEIN"/>
    <property type="match status" value="1"/>
</dbReference>
<dbReference type="EMBL" id="KV784359">
    <property type="protein sequence ID" value="OEU15621.1"/>
    <property type="molecule type" value="Genomic_DNA"/>
</dbReference>
<dbReference type="GO" id="GO:0004252">
    <property type="term" value="F:serine-type endopeptidase activity"/>
    <property type="evidence" value="ECO:0007669"/>
    <property type="project" value="InterPro"/>
</dbReference>
<comment type="subcellular location">
    <subcellularLocation>
        <location evidence="1">Membrane</location>
        <topology evidence="1">Multi-pass membrane protein</topology>
    </subcellularLocation>
</comment>
<dbReference type="InterPro" id="IPR035952">
    <property type="entry name" value="Rhomboid-like_sf"/>
</dbReference>
<keyword evidence="5" id="KW-0378">Hydrolase</keyword>
<dbReference type="KEGG" id="fcy:FRACYDRAFT_159831"/>
<comment type="similarity">
    <text evidence="2">Belongs to the peptidase S54 family.</text>
</comment>
<dbReference type="FunFam" id="1.20.1540.10:FF:000008">
    <property type="entry name" value="RHOMBOID-like protein 13"/>
    <property type="match status" value="1"/>
</dbReference>
<feature type="domain" description="Peptidase S54 rhomboid" evidence="9">
    <location>
        <begin position="49"/>
        <end position="190"/>
    </location>
</feature>
<dbReference type="OrthoDB" id="10257275at2759"/>
<evidence type="ECO:0000313" key="11">
    <source>
        <dbReference type="Proteomes" id="UP000095751"/>
    </source>
</evidence>
<dbReference type="Pfam" id="PF01694">
    <property type="entry name" value="Rhomboid"/>
    <property type="match status" value="1"/>
</dbReference>
<evidence type="ECO:0000256" key="5">
    <source>
        <dbReference type="ARBA" id="ARBA00022801"/>
    </source>
</evidence>
<keyword evidence="7 8" id="KW-0472">Membrane</keyword>
<reference evidence="10 11" key="1">
    <citation type="submission" date="2016-09" db="EMBL/GenBank/DDBJ databases">
        <title>Extensive genetic diversity and differential bi-allelic expression allows diatom success in the polar Southern Ocean.</title>
        <authorList>
            <consortium name="DOE Joint Genome Institute"/>
            <person name="Mock T."/>
            <person name="Otillar R.P."/>
            <person name="Strauss J."/>
            <person name="Dupont C."/>
            <person name="Frickenhaus S."/>
            <person name="Maumus F."/>
            <person name="Mcmullan M."/>
            <person name="Sanges R."/>
            <person name="Schmutz J."/>
            <person name="Toseland A."/>
            <person name="Valas R."/>
            <person name="Veluchamy A."/>
            <person name="Ward B.J."/>
            <person name="Allen A."/>
            <person name="Barry K."/>
            <person name="Falciatore A."/>
            <person name="Ferrante M."/>
            <person name="Fortunato A.E."/>
            <person name="Gloeckner G."/>
            <person name="Gruber A."/>
            <person name="Hipkin R."/>
            <person name="Janech M."/>
            <person name="Kroth P."/>
            <person name="Leese F."/>
            <person name="Lindquist E."/>
            <person name="Lyon B.R."/>
            <person name="Martin J."/>
            <person name="Mayer C."/>
            <person name="Parker M."/>
            <person name="Quesneville H."/>
            <person name="Raymond J."/>
            <person name="Uhlig C."/>
            <person name="Valentin K.U."/>
            <person name="Worden A.Z."/>
            <person name="Armbrust E.V."/>
            <person name="Bowler C."/>
            <person name="Green B."/>
            <person name="Moulton V."/>
            <person name="Van Oosterhout C."/>
            <person name="Grigoriev I."/>
        </authorList>
    </citation>
    <scope>NUCLEOTIDE SEQUENCE [LARGE SCALE GENOMIC DNA]</scope>
    <source>
        <strain evidence="10 11">CCMP1102</strain>
    </source>
</reference>
<protein>
    <recommendedName>
        <fullName evidence="9">Peptidase S54 rhomboid domain-containing protein</fullName>
    </recommendedName>
</protein>
<feature type="transmembrane region" description="Helical" evidence="8">
    <location>
        <begin position="51"/>
        <end position="69"/>
    </location>
</feature>
<evidence type="ECO:0000256" key="1">
    <source>
        <dbReference type="ARBA" id="ARBA00004141"/>
    </source>
</evidence>
<evidence type="ECO:0000256" key="2">
    <source>
        <dbReference type="ARBA" id="ARBA00009045"/>
    </source>
</evidence>
<keyword evidence="4 8" id="KW-0812">Transmembrane</keyword>
<dbReference type="Gene3D" id="1.20.1540.10">
    <property type="entry name" value="Rhomboid-like"/>
    <property type="match status" value="1"/>
</dbReference>
<dbReference type="AlphaFoldDB" id="A0A1E7FBT4"/>
<dbReference type="InterPro" id="IPR022764">
    <property type="entry name" value="Peptidase_S54_rhomboid_dom"/>
</dbReference>
<evidence type="ECO:0000256" key="4">
    <source>
        <dbReference type="ARBA" id="ARBA00022692"/>
    </source>
</evidence>
<name>A0A1E7FBT4_9STRA</name>
<dbReference type="PANTHER" id="PTHR43066:SF1">
    <property type="entry name" value="RHOMBOID PROTEIN 2"/>
    <property type="match status" value="1"/>
</dbReference>
<gene>
    <name evidence="10" type="ORF">FRACYDRAFT_159831</name>
</gene>
<evidence type="ECO:0000256" key="7">
    <source>
        <dbReference type="ARBA" id="ARBA00023136"/>
    </source>
</evidence>
<dbReference type="InParanoid" id="A0A1E7FBT4"/>
<keyword evidence="3" id="KW-0645">Protease</keyword>
<evidence type="ECO:0000313" key="10">
    <source>
        <dbReference type="EMBL" id="OEU15621.1"/>
    </source>
</evidence>
<keyword evidence="11" id="KW-1185">Reference proteome</keyword>
<feature type="transmembrane region" description="Helical" evidence="8">
    <location>
        <begin position="122"/>
        <end position="143"/>
    </location>
</feature>
<accession>A0A1E7FBT4</accession>
<feature type="non-terminal residue" evidence="10">
    <location>
        <position position="1"/>
    </location>
</feature>
<sequence length="226" mass="26208">NRSTDALRQLPPATLGVITICVFLFIIQMTMTWDIQLFTMCPRLILFMNEYYRIFTSVFFHANLMHIGMNMLSTSTISTVLEKRIGTLRLIVSIWWSILLTSTIYIIIAYTAYIIFGYDTWMYQHSIGFSGIIFHLSVLESYLHPGQRSVFGFFSVPSFVYPWALLLILQLIMPNLSFLGHLSGILTGSLEYYGVWDRFLFLSDSFLIEIESLPMMRRLVSLDNFV</sequence>
<feature type="non-terminal residue" evidence="10">
    <location>
        <position position="226"/>
    </location>
</feature>
<proteinExistence type="inferred from homology"/>
<dbReference type="Proteomes" id="UP000095751">
    <property type="component" value="Unassembled WGS sequence"/>
</dbReference>
<evidence type="ECO:0000259" key="9">
    <source>
        <dbReference type="Pfam" id="PF01694"/>
    </source>
</evidence>
<keyword evidence="6 8" id="KW-1133">Transmembrane helix</keyword>
<organism evidence="10 11">
    <name type="scientific">Fragilariopsis cylindrus CCMP1102</name>
    <dbReference type="NCBI Taxonomy" id="635003"/>
    <lineage>
        <taxon>Eukaryota</taxon>
        <taxon>Sar</taxon>
        <taxon>Stramenopiles</taxon>
        <taxon>Ochrophyta</taxon>
        <taxon>Bacillariophyta</taxon>
        <taxon>Bacillariophyceae</taxon>
        <taxon>Bacillariophycidae</taxon>
        <taxon>Bacillariales</taxon>
        <taxon>Bacillariaceae</taxon>
        <taxon>Fragilariopsis</taxon>
    </lineage>
</organism>
<dbReference type="SUPFAM" id="SSF144091">
    <property type="entry name" value="Rhomboid-like"/>
    <property type="match status" value="1"/>
</dbReference>
<feature type="transmembrane region" description="Helical" evidence="8">
    <location>
        <begin position="150"/>
        <end position="173"/>
    </location>
</feature>
<feature type="transmembrane region" description="Helical" evidence="8">
    <location>
        <begin position="90"/>
        <end position="116"/>
    </location>
</feature>
<evidence type="ECO:0000256" key="6">
    <source>
        <dbReference type="ARBA" id="ARBA00022989"/>
    </source>
</evidence>
<evidence type="ECO:0000256" key="3">
    <source>
        <dbReference type="ARBA" id="ARBA00022670"/>
    </source>
</evidence>